<feature type="compositionally biased region" description="Low complexity" evidence="1">
    <location>
        <begin position="399"/>
        <end position="411"/>
    </location>
</feature>
<sequence length="532" mass="57996">PYNLSHTPPLPLDLLRHTHHLHHRRTPHHLHHRPTPTMSGLQPPPRISINTQDVAGTADLSESDDHFSSASEGDAPPTPITRVERVDDRPAHGEVPGTHAYSLRTQDAVPDEIEIVPEGQRSRSGTQSRSRAASNLSISSRPDTPRSPGGTPVPRTVVERVDDKPAHGEVAGTFAAEQRRADAAPDEVRRAPAEARSGVIDEEDDHAIDHDESRQAWFRSMWEGGEEQPPEADADVESEDHDDFGDEFDDFNEGGGQDDDFGDFDEAGDGEATPMAPEPKTQLPTATLPDVLAGLPPLDLSNLSTSETQESIAPYISAIFPTAQPLPSLPSLPPIEPSKTSPFLSPRSLSLWQQLVSPPPLQPPNWTRSRIRRLFLVSLGVPVDLDEILPPSKQKRLILPTTSLTTSPRPSHALDRLKDPAANSSSTSLDSKSGQKRPSTRRLAKGPPPPPDFDLNAARLLCATTVEALTGFVDEELKAHVARLEVLNRDASAVLEYWLVRRDEVVKEKEAFEGVIENLVGFVKGRRGGGGK</sequence>
<feature type="region of interest" description="Disordered" evidence="1">
    <location>
        <begin position="399"/>
        <end position="450"/>
    </location>
</feature>
<evidence type="ECO:0000256" key="1">
    <source>
        <dbReference type="SAM" id="MobiDB-lite"/>
    </source>
</evidence>
<dbReference type="PANTHER" id="PTHR38698">
    <property type="entry name" value="EXPRESSED PROTEIN"/>
    <property type="match status" value="1"/>
</dbReference>
<comment type="caution">
    <text evidence="2">The sequence shown here is derived from an EMBL/GenBank/DDBJ whole genome shotgun (WGS) entry which is preliminary data.</text>
</comment>
<feature type="region of interest" description="Disordered" evidence="1">
    <location>
        <begin position="21"/>
        <end position="284"/>
    </location>
</feature>
<dbReference type="EMBL" id="RIBY02001975">
    <property type="protein sequence ID" value="KAH9826623.1"/>
    <property type="molecule type" value="Genomic_DNA"/>
</dbReference>
<feature type="compositionally biased region" description="Basic and acidic residues" evidence="1">
    <location>
        <begin position="177"/>
        <end position="193"/>
    </location>
</feature>
<feature type="compositionally biased region" description="Basic residues" evidence="1">
    <location>
        <begin position="21"/>
        <end position="34"/>
    </location>
</feature>
<feature type="non-terminal residue" evidence="2">
    <location>
        <position position="1"/>
    </location>
</feature>
<feature type="compositionally biased region" description="Low complexity" evidence="1">
    <location>
        <begin position="122"/>
        <end position="134"/>
    </location>
</feature>
<dbReference type="Pfam" id="PF17104">
    <property type="entry name" value="YBL010C_LAA2"/>
    <property type="match status" value="1"/>
</dbReference>
<feature type="compositionally biased region" description="Basic residues" evidence="1">
    <location>
        <begin position="434"/>
        <end position="444"/>
    </location>
</feature>
<accession>A0A9W7SQA3</accession>
<proteinExistence type="predicted"/>
<protein>
    <submittedName>
        <fullName evidence="2">Uncharacterized protein</fullName>
    </submittedName>
</protein>
<dbReference type="InterPro" id="IPR031355">
    <property type="entry name" value="YBL010C/LAA2-like"/>
</dbReference>
<dbReference type="AlphaFoldDB" id="A0A9W7SQA3"/>
<feature type="compositionally biased region" description="Basic and acidic residues" evidence="1">
    <location>
        <begin position="82"/>
        <end position="92"/>
    </location>
</feature>
<dbReference type="Proteomes" id="UP001138500">
    <property type="component" value="Unassembled WGS sequence"/>
</dbReference>
<evidence type="ECO:0000313" key="3">
    <source>
        <dbReference type="Proteomes" id="UP001138500"/>
    </source>
</evidence>
<dbReference type="PANTHER" id="PTHR38698:SF1">
    <property type="entry name" value="FUNGAL PROTEIN"/>
    <property type="match status" value="1"/>
</dbReference>
<reference evidence="2 3" key="2">
    <citation type="journal article" date="2021" name="Curr. Genet.">
        <title>Genetic response to nitrogen starvation in the aggressive Eucalyptus foliar pathogen Teratosphaeria destructans.</title>
        <authorList>
            <person name="Havenga M."/>
            <person name="Wingfield B.D."/>
            <person name="Wingfield M.J."/>
            <person name="Dreyer L.L."/>
            <person name="Roets F."/>
            <person name="Aylward J."/>
        </authorList>
    </citation>
    <scope>NUCLEOTIDE SEQUENCE [LARGE SCALE GENOMIC DNA]</scope>
    <source>
        <strain evidence="2">CMW44962</strain>
    </source>
</reference>
<feature type="compositionally biased region" description="Basic and acidic residues" evidence="1">
    <location>
        <begin position="157"/>
        <end position="167"/>
    </location>
</feature>
<feature type="compositionally biased region" description="Polar residues" evidence="1">
    <location>
        <begin position="422"/>
        <end position="432"/>
    </location>
</feature>
<name>A0A9W7SQA3_9PEZI</name>
<dbReference type="OrthoDB" id="5378975at2759"/>
<gene>
    <name evidence="2" type="ORF">Tdes44962_MAKER10027</name>
</gene>
<organism evidence="2 3">
    <name type="scientific">Teratosphaeria destructans</name>
    <dbReference type="NCBI Taxonomy" id="418781"/>
    <lineage>
        <taxon>Eukaryota</taxon>
        <taxon>Fungi</taxon>
        <taxon>Dikarya</taxon>
        <taxon>Ascomycota</taxon>
        <taxon>Pezizomycotina</taxon>
        <taxon>Dothideomycetes</taxon>
        <taxon>Dothideomycetidae</taxon>
        <taxon>Mycosphaerellales</taxon>
        <taxon>Teratosphaeriaceae</taxon>
        <taxon>Teratosphaeria</taxon>
    </lineage>
</organism>
<feature type="compositionally biased region" description="Acidic residues" evidence="1">
    <location>
        <begin position="224"/>
        <end position="269"/>
    </location>
</feature>
<reference evidence="2 3" key="1">
    <citation type="journal article" date="2018" name="IMA Fungus">
        <title>IMA Genome-F 10: Nine draft genome sequences of Claviceps purpurea s.lat., including C. arundinis, C. humidiphila, and C. cf. spartinae, pseudomolecules for the pitch canker pathogen Fusarium circinatum, draft genome of Davidsoniella eucalypti, Grosmannia galeiformis, Quambalaria eucalypti, and Teratosphaeria destructans.</title>
        <authorList>
            <person name="Wingfield B.D."/>
            <person name="Liu M."/>
            <person name="Nguyen H.D."/>
            <person name="Lane F.A."/>
            <person name="Morgan S.W."/>
            <person name="De Vos L."/>
            <person name="Wilken P.M."/>
            <person name="Duong T.A."/>
            <person name="Aylward J."/>
            <person name="Coetzee M.P."/>
            <person name="Dadej K."/>
            <person name="De Beer Z.W."/>
            <person name="Findlay W."/>
            <person name="Havenga M."/>
            <person name="Kolarik M."/>
            <person name="Menzies J.G."/>
            <person name="Naidoo K."/>
            <person name="Pochopski O."/>
            <person name="Shoukouhi P."/>
            <person name="Santana Q.C."/>
            <person name="Seifert K.A."/>
            <person name="Soal N."/>
            <person name="Steenkamp E.T."/>
            <person name="Tatham C.T."/>
            <person name="van der Nest M.A."/>
            <person name="Wingfield M.J."/>
        </authorList>
    </citation>
    <scope>NUCLEOTIDE SEQUENCE [LARGE SCALE GENOMIC DNA]</scope>
    <source>
        <strain evidence="2">CMW44962</strain>
    </source>
</reference>
<keyword evidence="3" id="KW-1185">Reference proteome</keyword>
<evidence type="ECO:0000313" key="2">
    <source>
        <dbReference type="EMBL" id="KAH9826623.1"/>
    </source>
</evidence>